<dbReference type="Proteomes" id="UP000254502">
    <property type="component" value="Unassembled WGS sequence"/>
</dbReference>
<name>A0A380E2T0_STAAU</name>
<feature type="chain" id="PRO_5017004627" evidence="1">
    <location>
        <begin position="27"/>
        <end position="58"/>
    </location>
</feature>
<evidence type="ECO:0000313" key="3">
    <source>
        <dbReference type="Proteomes" id="UP000254502"/>
    </source>
</evidence>
<sequence length="58" mass="6744">MKKKLLVLTMSTLFATQFMNSNHAKASVTESVTKTLSYQNQELIKSFHLMKNLRIRQN</sequence>
<protein>
    <submittedName>
        <fullName evidence="2">Fibrinogen-binding protein</fullName>
    </submittedName>
</protein>
<evidence type="ECO:0000256" key="1">
    <source>
        <dbReference type="SAM" id="SignalP"/>
    </source>
</evidence>
<gene>
    <name evidence="2" type="primary">ssp_2</name>
    <name evidence="2" type="ORF">NCTC5664_02903</name>
</gene>
<keyword evidence="1" id="KW-0732">Signal</keyword>
<dbReference type="AlphaFoldDB" id="A0A380E2T0"/>
<reference evidence="2 3" key="1">
    <citation type="submission" date="2018-06" db="EMBL/GenBank/DDBJ databases">
        <authorList>
            <consortium name="Pathogen Informatics"/>
            <person name="Doyle S."/>
        </authorList>
    </citation>
    <scope>NUCLEOTIDE SEQUENCE [LARGE SCALE GENOMIC DNA]</scope>
    <source>
        <strain evidence="2 3">NCTC5664</strain>
    </source>
</reference>
<evidence type="ECO:0000313" key="2">
    <source>
        <dbReference type="EMBL" id="SUK87768.1"/>
    </source>
</evidence>
<organism evidence="2 3">
    <name type="scientific">Staphylococcus aureus</name>
    <dbReference type="NCBI Taxonomy" id="1280"/>
    <lineage>
        <taxon>Bacteria</taxon>
        <taxon>Bacillati</taxon>
        <taxon>Bacillota</taxon>
        <taxon>Bacilli</taxon>
        <taxon>Bacillales</taxon>
        <taxon>Staphylococcaceae</taxon>
        <taxon>Staphylococcus</taxon>
    </lineage>
</organism>
<accession>A0A380E2T0</accession>
<proteinExistence type="predicted"/>
<feature type="signal peptide" evidence="1">
    <location>
        <begin position="1"/>
        <end position="26"/>
    </location>
</feature>
<dbReference type="EMBL" id="UHAQ01000003">
    <property type="protein sequence ID" value="SUK87768.1"/>
    <property type="molecule type" value="Genomic_DNA"/>
</dbReference>